<dbReference type="RefSeq" id="WP_016868421.1">
    <property type="nucleotide sequence ID" value="NZ_MRCA01000015.1"/>
</dbReference>
<keyword evidence="1" id="KW-1133">Transmembrane helix</keyword>
<dbReference type="EMBL" id="MRCA01000015">
    <property type="protein sequence ID" value="OKH11786.1"/>
    <property type="molecule type" value="Genomic_DNA"/>
</dbReference>
<keyword evidence="1" id="KW-0472">Membrane</keyword>
<gene>
    <name evidence="2" type="ORF">NIES592_20140</name>
</gene>
<keyword evidence="3" id="KW-1185">Reference proteome</keyword>
<keyword evidence="1" id="KW-0812">Transmembrane</keyword>
<evidence type="ECO:0000313" key="2">
    <source>
        <dbReference type="EMBL" id="OKH11786.1"/>
    </source>
</evidence>
<sequence length="70" mass="7543">MSNKKNSTLWGGVLPPILIILVTGSLSLAILDKENRPAYFDIAKVAVGYAFGSMRLQGNSNDTEKSDNSN</sequence>
<feature type="transmembrane region" description="Helical" evidence="1">
    <location>
        <begin position="12"/>
        <end position="31"/>
    </location>
</feature>
<evidence type="ECO:0000313" key="3">
    <source>
        <dbReference type="Proteomes" id="UP000186391"/>
    </source>
</evidence>
<accession>A0A1U7GUM6</accession>
<proteinExistence type="predicted"/>
<organism evidence="2 3">
    <name type="scientific">Fischerella major NIES-592</name>
    <dbReference type="NCBI Taxonomy" id="210994"/>
    <lineage>
        <taxon>Bacteria</taxon>
        <taxon>Bacillati</taxon>
        <taxon>Cyanobacteriota</taxon>
        <taxon>Cyanophyceae</taxon>
        <taxon>Nostocales</taxon>
        <taxon>Hapalosiphonaceae</taxon>
        <taxon>Fischerella</taxon>
    </lineage>
</organism>
<dbReference type="OrthoDB" id="489734at2"/>
<evidence type="ECO:0008006" key="4">
    <source>
        <dbReference type="Google" id="ProtNLM"/>
    </source>
</evidence>
<dbReference type="Proteomes" id="UP000186391">
    <property type="component" value="Unassembled WGS sequence"/>
</dbReference>
<reference evidence="2 3" key="1">
    <citation type="submission" date="2016-11" db="EMBL/GenBank/DDBJ databases">
        <title>Draft Genome Sequences of Nine Cyanobacterial Strains from Diverse Habitats.</title>
        <authorList>
            <person name="Zhu T."/>
            <person name="Hou S."/>
            <person name="Lu X."/>
            <person name="Hess W.R."/>
        </authorList>
    </citation>
    <scope>NUCLEOTIDE SEQUENCE [LARGE SCALE GENOMIC DNA]</scope>
    <source>
        <strain evidence="2 3">NIES-592</strain>
    </source>
</reference>
<comment type="caution">
    <text evidence="2">The sequence shown here is derived from an EMBL/GenBank/DDBJ whole genome shotgun (WGS) entry which is preliminary data.</text>
</comment>
<evidence type="ECO:0000256" key="1">
    <source>
        <dbReference type="SAM" id="Phobius"/>
    </source>
</evidence>
<protein>
    <recommendedName>
        <fullName evidence="4">Holin</fullName>
    </recommendedName>
</protein>
<dbReference type="AlphaFoldDB" id="A0A1U7GUM6"/>
<name>A0A1U7GUM6_9CYAN</name>